<evidence type="ECO:0000313" key="1">
    <source>
        <dbReference type="EMBL" id="CAP57598.1"/>
    </source>
</evidence>
<name>A9H759_GLUDA</name>
<dbReference type="KEGG" id="gdi:GDI3655"/>
<dbReference type="RefSeq" id="WP_012228347.1">
    <property type="nucleotide sequence ID" value="NC_010125.1"/>
</dbReference>
<gene>
    <name evidence="1" type="ordered locus">GDI3655</name>
</gene>
<dbReference type="Pfam" id="PF08811">
    <property type="entry name" value="DUF1800"/>
    <property type="match status" value="1"/>
</dbReference>
<dbReference type="Proteomes" id="UP000001176">
    <property type="component" value="Chromosome"/>
</dbReference>
<reference evidence="1 2" key="1">
    <citation type="journal article" date="2009" name="BMC Genomics">
        <title>Complete genome sequence of the sugarcane nitrogen-fixing endophyte Gluconacetobacter diazotrophicus Pal5.</title>
        <authorList>
            <person name="Bertalan M."/>
            <person name="Albano R."/>
            <person name="Padua V."/>
            <person name="Rouws L."/>
            <person name="Rojas C."/>
            <person name="Hemerly A."/>
            <person name="Teixeira K."/>
            <person name="Schwab S."/>
            <person name="Araujo J."/>
            <person name="Oliveira A."/>
            <person name="Franca L."/>
            <person name="Magalhaes V."/>
            <person name="Alqueres S."/>
            <person name="Cardoso A."/>
            <person name="Almeida W."/>
            <person name="Loureiro M.M."/>
            <person name="Nogueira E."/>
            <person name="Cidade D."/>
            <person name="Oliveira D."/>
            <person name="Simao T."/>
            <person name="Macedo J."/>
            <person name="Valadao A."/>
            <person name="Dreschsel M."/>
            <person name="Freitas F."/>
            <person name="Vidal M."/>
            <person name="Guedes H."/>
            <person name="Rodrigues E."/>
            <person name="Meneses C."/>
            <person name="Brioso P."/>
            <person name="Pozzer L."/>
            <person name="Figueiredo D."/>
            <person name="Montano H."/>
            <person name="Junior J."/>
            <person name="Filho G."/>
            <person name="Flores V."/>
            <person name="Ferreira B."/>
            <person name="Branco A."/>
            <person name="Gonzalez P."/>
            <person name="Guillobel H."/>
            <person name="Lemos M."/>
            <person name="Seibel L."/>
            <person name="Macedo J."/>
            <person name="Alves-Ferreira M."/>
            <person name="Sachetto-Martins G."/>
            <person name="Coelho A."/>
            <person name="Santos E."/>
            <person name="Amaral G."/>
            <person name="Neves A."/>
            <person name="Pacheco A.B."/>
            <person name="Carvalho D."/>
            <person name="Lery L."/>
            <person name="Bisch P."/>
            <person name="Rossle S.C."/>
            <person name="Urmenyi T."/>
            <person name="Kruger W.V."/>
            <person name="Martins O."/>
            <person name="Baldani J.I."/>
            <person name="Ferreira P.C."/>
        </authorList>
    </citation>
    <scope>NUCLEOTIDE SEQUENCE [LARGE SCALE GENOMIC DNA]</scope>
    <source>
        <strain evidence="2">ATCC 49037 / DSM 5601 / CCUG 37298 / CIP 103539 / LMG 7603 / PAl5</strain>
    </source>
</reference>
<dbReference type="InterPro" id="IPR014917">
    <property type="entry name" value="DUF1800"/>
</dbReference>
<evidence type="ECO:0008006" key="3">
    <source>
        <dbReference type="Google" id="ProtNLM"/>
    </source>
</evidence>
<organism evidence="1 2">
    <name type="scientific">Gluconacetobacter diazotrophicus (strain ATCC 49037 / DSM 5601 / CCUG 37298 / CIP 103539 / LMG 7603 / PAl5)</name>
    <dbReference type="NCBI Taxonomy" id="272568"/>
    <lineage>
        <taxon>Bacteria</taxon>
        <taxon>Pseudomonadati</taxon>
        <taxon>Pseudomonadota</taxon>
        <taxon>Alphaproteobacteria</taxon>
        <taxon>Acetobacterales</taxon>
        <taxon>Acetobacteraceae</taxon>
        <taxon>Gluconacetobacter</taxon>
    </lineage>
</organism>
<dbReference type="OrthoDB" id="9772295at2"/>
<dbReference type="EMBL" id="AM889285">
    <property type="protein sequence ID" value="CAP57598.1"/>
    <property type="molecule type" value="Genomic_DNA"/>
</dbReference>
<sequence length="452" mass="48964">MQTRAMQATIRFGLGPPTQAPILLVPEVWLRAQNTAEKKTRFPPDLPDSAEGLRRLRDQRRMKLQGDPLVGPLFQADAMAQMAQALASDQPFRERLVWFWANHFTVSLRQGGTRATIGPYVREAIRPHVTGRFSDMLLAVMRHPAMLMYLDNASSIGPDSPAAQAARRHGQARGLNENLARECLELHTLSPAAGYTQQDVTAFAAILTGWTVDLRADPPGFAFRAAAHQPGDKQVMGRIFPPGEEGGIQALRWLADHPATHRHLAVRLATHFIADTPPPAAIQAIAAALRDSGGDLGAAAVAVVARPEAWHTESWRTGAGHAGTKLRMPWQYALAALRALDPPPTDDPHRSPARLLMGAMAQLGQPLWNAPLPNGWSDRAADWSAPSDMIARADWAYGLAGRDIAAGADPLDIAHASLGPVLRPATLAALSHAASRRDALTLLFTAPEFQRL</sequence>
<proteinExistence type="predicted"/>
<keyword evidence="2" id="KW-1185">Reference proteome</keyword>
<dbReference type="AlphaFoldDB" id="A9H759"/>
<evidence type="ECO:0000313" key="2">
    <source>
        <dbReference type="Proteomes" id="UP000001176"/>
    </source>
</evidence>
<protein>
    <recommendedName>
        <fullName evidence="3">DUF1800 domain-containing protein</fullName>
    </recommendedName>
</protein>
<accession>A9H759</accession>